<gene>
    <name evidence="2" type="ORF">ACFSAG_07680</name>
</gene>
<dbReference type="InterPro" id="IPR051783">
    <property type="entry name" value="NAD(P)-dependent_oxidoreduct"/>
</dbReference>
<dbReference type="SUPFAM" id="SSF51735">
    <property type="entry name" value="NAD(P)-binding Rossmann-fold domains"/>
    <property type="match status" value="1"/>
</dbReference>
<accession>A0ABW4MEF2</accession>
<protein>
    <submittedName>
        <fullName evidence="2">NAD-dependent epimerase/dehydratase family protein</fullName>
    </submittedName>
</protein>
<dbReference type="PANTHER" id="PTHR48079:SF6">
    <property type="entry name" value="NAD(P)-BINDING DOMAIN-CONTAINING PROTEIN-RELATED"/>
    <property type="match status" value="1"/>
</dbReference>
<evidence type="ECO:0000313" key="2">
    <source>
        <dbReference type="EMBL" id="MFD1766720.1"/>
    </source>
</evidence>
<comment type="caution">
    <text evidence="2">The sequence shown here is derived from an EMBL/GenBank/DDBJ whole genome shotgun (WGS) entry which is preliminary data.</text>
</comment>
<dbReference type="EMBL" id="JBHUEL010000007">
    <property type="protein sequence ID" value="MFD1766720.1"/>
    <property type="molecule type" value="Genomic_DNA"/>
</dbReference>
<dbReference type="Gene3D" id="3.40.50.720">
    <property type="entry name" value="NAD(P)-binding Rossmann-like Domain"/>
    <property type="match status" value="1"/>
</dbReference>
<dbReference type="InterPro" id="IPR036291">
    <property type="entry name" value="NAD(P)-bd_dom_sf"/>
</dbReference>
<keyword evidence="3" id="KW-1185">Reference proteome</keyword>
<dbReference type="RefSeq" id="WP_381513151.1">
    <property type="nucleotide sequence ID" value="NZ_JBHUEL010000007.1"/>
</dbReference>
<reference evidence="3" key="1">
    <citation type="journal article" date="2019" name="Int. J. Syst. Evol. Microbiol.">
        <title>The Global Catalogue of Microorganisms (GCM) 10K type strain sequencing project: providing services to taxonomists for standard genome sequencing and annotation.</title>
        <authorList>
            <consortium name="The Broad Institute Genomics Platform"/>
            <consortium name="The Broad Institute Genome Sequencing Center for Infectious Disease"/>
            <person name="Wu L."/>
            <person name="Ma J."/>
        </authorList>
    </citation>
    <scope>NUCLEOTIDE SEQUENCE [LARGE SCALE GENOMIC DNA]</scope>
    <source>
        <strain evidence="3">CGMCC 1.12449</strain>
    </source>
</reference>
<sequence>MATGGVVALTGATGFVGGATLAKLQEAGWQVRALTRRSQQSQSDVEWVEGALDRPDSLVELCTGADCVLHIAGVVNAPDPAGFEAGNVTGTANLLAAAENAGIKRFVHVSSLSAREPQLSAYGASKARAEELVTASPFDWTIMRPPGVYGPGDTEVLEMFKMAAMGFCLLPPEGRSSWIHVDDLARLLVSLLPQRDDVASRLLEADDGRAEGWEHRHFARAIGSALDRSIATISAPRPLLFAAAWGDRLVRGANAKLTPDRASYMSHPDWVIDRTKVPPASLWKPKIDTVEGLKTTALWYKAQGWL</sequence>
<dbReference type="InterPro" id="IPR057326">
    <property type="entry name" value="KR_dom"/>
</dbReference>
<name>A0ABW4MEF2_9SPHN</name>
<evidence type="ECO:0000313" key="3">
    <source>
        <dbReference type="Proteomes" id="UP001597215"/>
    </source>
</evidence>
<feature type="domain" description="Ketoreductase" evidence="1">
    <location>
        <begin position="5"/>
        <end position="146"/>
    </location>
</feature>
<dbReference type="InterPro" id="IPR001509">
    <property type="entry name" value="Epimerase_deHydtase"/>
</dbReference>
<dbReference type="SMART" id="SM00822">
    <property type="entry name" value="PKS_KR"/>
    <property type="match status" value="1"/>
</dbReference>
<organism evidence="2 3">
    <name type="scientific">Sphingorhabdus buctiana</name>
    <dbReference type="NCBI Taxonomy" id="1508805"/>
    <lineage>
        <taxon>Bacteria</taxon>
        <taxon>Pseudomonadati</taxon>
        <taxon>Pseudomonadota</taxon>
        <taxon>Alphaproteobacteria</taxon>
        <taxon>Sphingomonadales</taxon>
        <taxon>Sphingomonadaceae</taxon>
        <taxon>Sphingorhabdus</taxon>
    </lineage>
</organism>
<dbReference type="Pfam" id="PF01370">
    <property type="entry name" value="Epimerase"/>
    <property type="match status" value="1"/>
</dbReference>
<evidence type="ECO:0000259" key="1">
    <source>
        <dbReference type="SMART" id="SM00822"/>
    </source>
</evidence>
<dbReference type="Proteomes" id="UP001597215">
    <property type="component" value="Unassembled WGS sequence"/>
</dbReference>
<proteinExistence type="predicted"/>
<dbReference type="PANTHER" id="PTHR48079">
    <property type="entry name" value="PROTEIN YEEZ"/>
    <property type="match status" value="1"/>
</dbReference>